<organism evidence="1 2">
    <name type="scientific">Psychroflexus salis</name>
    <dbReference type="NCBI Taxonomy" id="1526574"/>
    <lineage>
        <taxon>Bacteria</taxon>
        <taxon>Pseudomonadati</taxon>
        <taxon>Bacteroidota</taxon>
        <taxon>Flavobacteriia</taxon>
        <taxon>Flavobacteriales</taxon>
        <taxon>Flavobacteriaceae</taxon>
        <taxon>Psychroflexus</taxon>
    </lineage>
</organism>
<evidence type="ECO:0000313" key="2">
    <source>
        <dbReference type="Proteomes" id="UP000599688"/>
    </source>
</evidence>
<proteinExistence type="predicted"/>
<dbReference type="EMBL" id="BMGL01000002">
    <property type="protein sequence ID" value="GGE05088.1"/>
    <property type="molecule type" value="Genomic_DNA"/>
</dbReference>
<comment type="caution">
    <text evidence="1">The sequence shown here is derived from an EMBL/GenBank/DDBJ whole genome shotgun (WGS) entry which is preliminary data.</text>
</comment>
<sequence>MTTDKLKVFHGLFNYGTQAGLFARELRRKNIYAKSYVIEDNSKRVNDNQLKLGVNFFDRLFFKLINFLKLIYAFFKYNTFHFYFGKTLLPYQIDLPFYRYFKKVVIMEYLGNDIRHYEWIIKRYKLENGHIFVKNKSHDSRIKSRLKNEFKYIDYSLCCLPTHMEFSKQFGFEVNELLPISLDFNDFEFTPILNLENRKIRILHAPTHRVFKGTNYIENAIEDLQKDGYQIDFKIIENVTHAELQKYYKWCDIYIDQISVGWYGTAALEAMAYGKVACAFIDKIYLKYLPKNIKSPVFNIEKSNLKKNLKYLLDNKKDLHRWGLESRNFVHNNHSISKTSDRLISLYLNLHKLKSN</sequence>
<gene>
    <name evidence="1" type="ORF">GCM10010831_03440</name>
</gene>
<dbReference type="RefSeq" id="WP_188405036.1">
    <property type="nucleotide sequence ID" value="NZ_BMGL01000002.1"/>
</dbReference>
<reference evidence="1 2" key="1">
    <citation type="journal article" date="2014" name="Int. J. Syst. Evol. Microbiol.">
        <title>Complete genome sequence of Corynebacterium casei LMG S-19264T (=DSM 44701T), isolated from a smear-ripened cheese.</title>
        <authorList>
            <consortium name="US DOE Joint Genome Institute (JGI-PGF)"/>
            <person name="Walter F."/>
            <person name="Albersmeier A."/>
            <person name="Kalinowski J."/>
            <person name="Ruckert C."/>
        </authorList>
    </citation>
    <scope>NUCLEOTIDE SEQUENCE [LARGE SCALE GENOMIC DNA]</scope>
    <source>
        <strain evidence="1 2">CGMCC 1.12925</strain>
    </source>
</reference>
<dbReference type="AlphaFoldDB" id="A0A916ZMM1"/>
<name>A0A916ZMM1_9FLAO</name>
<dbReference type="Gene3D" id="3.40.50.2000">
    <property type="entry name" value="Glycogen Phosphorylase B"/>
    <property type="match status" value="1"/>
</dbReference>
<dbReference type="SUPFAM" id="SSF53756">
    <property type="entry name" value="UDP-Glycosyltransferase/glycogen phosphorylase"/>
    <property type="match status" value="1"/>
</dbReference>
<evidence type="ECO:0000313" key="1">
    <source>
        <dbReference type="EMBL" id="GGE05088.1"/>
    </source>
</evidence>
<keyword evidence="2" id="KW-1185">Reference proteome</keyword>
<accession>A0A916ZMM1</accession>
<dbReference type="Proteomes" id="UP000599688">
    <property type="component" value="Unassembled WGS sequence"/>
</dbReference>
<protein>
    <submittedName>
        <fullName evidence="1">Uncharacterized protein</fullName>
    </submittedName>
</protein>